<evidence type="ECO:0000256" key="1">
    <source>
        <dbReference type="SAM" id="MobiDB-lite"/>
    </source>
</evidence>
<proteinExistence type="predicted"/>
<dbReference type="Pfam" id="PF07929">
    <property type="entry name" value="PRiA4_ORF3"/>
    <property type="match status" value="1"/>
</dbReference>
<dbReference type="InterPro" id="IPR024047">
    <property type="entry name" value="MM3350-like_sf"/>
</dbReference>
<dbReference type="SUPFAM" id="SSF159941">
    <property type="entry name" value="MM3350-like"/>
    <property type="match status" value="1"/>
</dbReference>
<gene>
    <name evidence="3" type="ORF">J2753_002698</name>
</gene>
<dbReference type="InterPro" id="IPR012912">
    <property type="entry name" value="Plasmid_pRiA4b_Orf3-like"/>
</dbReference>
<evidence type="ECO:0000313" key="3">
    <source>
        <dbReference type="EMBL" id="MBP1988186.1"/>
    </source>
</evidence>
<accession>A0A8T4GYW9</accession>
<dbReference type="Gene3D" id="3.10.290.30">
    <property type="entry name" value="MM3350-like"/>
    <property type="match status" value="1"/>
</dbReference>
<evidence type="ECO:0000313" key="4">
    <source>
        <dbReference type="Proteomes" id="UP000823736"/>
    </source>
</evidence>
<feature type="region of interest" description="Disordered" evidence="1">
    <location>
        <begin position="1"/>
        <end position="20"/>
    </location>
</feature>
<dbReference type="EMBL" id="JAGGLC010000006">
    <property type="protein sequence ID" value="MBP1988186.1"/>
    <property type="molecule type" value="Genomic_DNA"/>
</dbReference>
<dbReference type="AlphaFoldDB" id="A0A8T4GYW9"/>
<evidence type="ECO:0000259" key="2">
    <source>
        <dbReference type="Pfam" id="PF07929"/>
    </source>
</evidence>
<organism evidence="3 4">
    <name type="scientific">Halolamina salifodinae</name>
    <dbReference type="NCBI Taxonomy" id="1202767"/>
    <lineage>
        <taxon>Archaea</taxon>
        <taxon>Methanobacteriati</taxon>
        <taxon>Methanobacteriota</taxon>
        <taxon>Stenosarchaea group</taxon>
        <taxon>Halobacteria</taxon>
        <taxon>Halobacteriales</taxon>
        <taxon>Haloferacaceae</taxon>
    </lineage>
</organism>
<comment type="caution">
    <text evidence="3">The sequence shown here is derived from an EMBL/GenBank/DDBJ whole genome shotgun (WGS) entry which is preliminary data.</text>
</comment>
<feature type="compositionally biased region" description="Polar residues" evidence="1">
    <location>
        <begin position="1"/>
        <end position="11"/>
    </location>
</feature>
<dbReference type="Proteomes" id="UP000823736">
    <property type="component" value="Unassembled WGS sequence"/>
</dbReference>
<feature type="domain" description="Plasmid pRiA4b Orf3-like" evidence="2">
    <location>
        <begin position="31"/>
        <end position="173"/>
    </location>
</feature>
<reference evidence="3" key="1">
    <citation type="submission" date="2021-03" db="EMBL/GenBank/DDBJ databases">
        <title>Genomic Encyclopedia of Type Strains, Phase IV (KMG-IV): sequencing the most valuable type-strain genomes for metagenomic binning, comparative biology and taxonomic classification.</title>
        <authorList>
            <person name="Goeker M."/>
        </authorList>
    </citation>
    <scope>NUCLEOTIDE SEQUENCE</scope>
    <source>
        <strain evidence="3">DSM 26232</strain>
    </source>
</reference>
<sequence length="180" mass="20778">MPFDNVESSRLGQEPNAHNRRWRENKTRMTAYRFRVKFDPDPTSLWRDVVVGADRTLDEFQTTVNATMGLDQGHLWFVGTDEDYWNSDVKYQCSQGFEDSQGGATIGFDEETYDAGETRVSDIVEQLGLDERDRLCYLYDYGDEWRFYAILMEIVDEPAERGPEVVEGRGEAIEQYAADG</sequence>
<protein>
    <recommendedName>
        <fullName evidence="2">Plasmid pRiA4b Orf3-like domain-containing protein</fullName>
    </recommendedName>
</protein>
<name>A0A8T4GYW9_9EURY</name>
<keyword evidence="4" id="KW-1185">Reference proteome</keyword>
<dbReference type="RefSeq" id="WP_245334648.1">
    <property type="nucleotide sequence ID" value="NZ_JAGGLC010000006.1"/>
</dbReference>